<feature type="signal peptide" evidence="1">
    <location>
        <begin position="1"/>
        <end position="18"/>
    </location>
</feature>
<evidence type="ECO:0000256" key="1">
    <source>
        <dbReference type="SAM" id="SignalP"/>
    </source>
</evidence>
<dbReference type="RefSeq" id="WP_199385085.1">
    <property type="nucleotide sequence ID" value="NZ_JAEMHM010000012.1"/>
</dbReference>
<reference evidence="2" key="1">
    <citation type="submission" date="2020-12" db="EMBL/GenBank/DDBJ databases">
        <title>Geomonas sp. Red875, isolated from river sediment.</title>
        <authorList>
            <person name="Xu Z."/>
            <person name="Zhang Z."/>
            <person name="Masuda Y."/>
            <person name="Itoh H."/>
            <person name="Senoo K."/>
        </authorList>
    </citation>
    <scope>NUCLEOTIDE SEQUENCE</scope>
    <source>
        <strain evidence="2">Red875</strain>
    </source>
</reference>
<dbReference type="PROSITE" id="PS51257">
    <property type="entry name" value="PROKAR_LIPOPROTEIN"/>
    <property type="match status" value="1"/>
</dbReference>
<organism evidence="2 3">
    <name type="scientific">Geomesophilobacter sediminis</name>
    <dbReference type="NCBI Taxonomy" id="2798584"/>
    <lineage>
        <taxon>Bacteria</taxon>
        <taxon>Pseudomonadati</taxon>
        <taxon>Thermodesulfobacteriota</taxon>
        <taxon>Desulfuromonadia</taxon>
        <taxon>Geobacterales</taxon>
        <taxon>Geobacteraceae</taxon>
        <taxon>Geomesophilobacter</taxon>
    </lineage>
</organism>
<keyword evidence="1" id="KW-0732">Signal</keyword>
<dbReference type="EMBL" id="JAEMHM010000012">
    <property type="protein sequence ID" value="MBJ6726120.1"/>
    <property type="molecule type" value="Genomic_DNA"/>
</dbReference>
<proteinExistence type="predicted"/>
<comment type="caution">
    <text evidence="2">The sequence shown here is derived from an EMBL/GenBank/DDBJ whole genome shotgun (WGS) entry which is preliminary data.</text>
</comment>
<protein>
    <submittedName>
        <fullName evidence="2">DUF2155 domain-containing protein</fullName>
    </submittedName>
</protein>
<sequence length="155" mass="17006">MKRLLNLLVVLAAALAVAGCNEPKKPEPKQQPQVVKKESTVVVPPAVKGKWKAVKIEITDKISKKSTVLTVGIGSKEKIPGSDLTIEVENFLPHFVMEGTTLTSESNDLKNPAVQMRISQGGKEIYKGWLFKLFPTIHAFQHPQYGFALVGYIPA</sequence>
<dbReference type="AlphaFoldDB" id="A0A8J7JMM2"/>
<gene>
    <name evidence="2" type="ORF">JFN93_15490</name>
</gene>
<evidence type="ECO:0000313" key="2">
    <source>
        <dbReference type="EMBL" id="MBJ6726120.1"/>
    </source>
</evidence>
<dbReference type="Proteomes" id="UP000636888">
    <property type="component" value="Unassembled WGS sequence"/>
</dbReference>
<name>A0A8J7JMM2_9BACT</name>
<feature type="chain" id="PRO_5035169034" evidence="1">
    <location>
        <begin position="19"/>
        <end position="155"/>
    </location>
</feature>
<evidence type="ECO:0000313" key="3">
    <source>
        <dbReference type="Proteomes" id="UP000636888"/>
    </source>
</evidence>
<accession>A0A8J7JMM2</accession>
<keyword evidence="3" id="KW-1185">Reference proteome</keyword>